<dbReference type="Proteomes" id="UP000568664">
    <property type="component" value="Unassembled WGS sequence"/>
</dbReference>
<feature type="signal peptide" evidence="2">
    <location>
        <begin position="1"/>
        <end position="23"/>
    </location>
</feature>
<keyword evidence="1" id="KW-0472">Membrane</keyword>
<dbReference type="AlphaFoldDB" id="A0A7Y0Q6A8"/>
<dbReference type="InterPro" id="IPR043128">
    <property type="entry name" value="Rev_trsase/Diguanyl_cyclase"/>
</dbReference>
<dbReference type="InterPro" id="IPR011990">
    <property type="entry name" value="TPR-like_helical_dom_sf"/>
</dbReference>
<dbReference type="SMART" id="SM00028">
    <property type="entry name" value="TPR"/>
    <property type="match status" value="5"/>
</dbReference>
<sequence>MKAKVLICLFILLSIGFFQSAVAQQTREIVKENTERVSQLYQADKDDLVYEQVVTLATEIIQYRQQYPKEIIAQAYVLLAEVANSKGDSARAFQFAVDGLTYNPLPVEIQLNLEIKIAAGYFVKGQYHNVFHFVDQVFNQAKEYGLIKYQLLGLGYRAMANALIGESEKAYGDLVHVKELIDQHRQYAEYLELLEVIAISYHYLGDYQTALEMHERILKLRFALNKQNGIETTYYNLAGGYKATHRYDDAYNAYWEVKKIAEQENWPIKRAYAELGLGQVLLEQQDFQKAYLALIEAENSFKGQNLNKPYLSTLIALTKASYATKRETFAQQLLMLAEEISEIAEVSSSQIDLYLLLSNHYQKQGETNKALDMLNQYVELQRQFFKGNQLKAIQAPSTLSIENSNKEIALDLAESYEAHTEFSERLVVQERLVTIFLMTTLLLAVIILLQWFSYRSRKQNYVYEQLERPAYILPSPAQTKYIYHRAFKKARKYEYPLSVGYLTISNWQDLTFSFNKKVIGEVNKTIATLINEHVGEFDQTGQINDGEYIVLYPHQTSEQAQAKFEKLIEALKVRFFANLGEFSVNIRFSIATPTVQDIDPYIFLSRLSDVS</sequence>
<evidence type="ECO:0000256" key="1">
    <source>
        <dbReference type="SAM" id="Phobius"/>
    </source>
</evidence>
<comment type="caution">
    <text evidence="3">The sequence shown here is derived from an EMBL/GenBank/DDBJ whole genome shotgun (WGS) entry which is preliminary data.</text>
</comment>
<dbReference type="Gene3D" id="1.25.40.10">
    <property type="entry name" value="Tetratricopeptide repeat domain"/>
    <property type="match status" value="1"/>
</dbReference>
<dbReference type="RefSeq" id="WP_169073921.1">
    <property type="nucleotide sequence ID" value="NZ_JABBXH010000001.1"/>
</dbReference>
<feature type="chain" id="PRO_5030921310" evidence="2">
    <location>
        <begin position="24"/>
        <end position="611"/>
    </location>
</feature>
<dbReference type="Gene3D" id="3.30.70.270">
    <property type="match status" value="1"/>
</dbReference>
<proteinExistence type="predicted"/>
<keyword evidence="4" id="KW-1185">Reference proteome</keyword>
<protein>
    <submittedName>
        <fullName evidence="3">GGDEF domain-containing protein</fullName>
    </submittedName>
</protein>
<accession>A0A7Y0Q6A8</accession>
<dbReference type="EMBL" id="JABBXH010000001">
    <property type="protein sequence ID" value="NMP30632.1"/>
    <property type="molecule type" value="Genomic_DNA"/>
</dbReference>
<dbReference type="SUPFAM" id="SSF48452">
    <property type="entry name" value="TPR-like"/>
    <property type="match status" value="1"/>
</dbReference>
<keyword evidence="1" id="KW-0812">Transmembrane</keyword>
<evidence type="ECO:0000256" key="2">
    <source>
        <dbReference type="SAM" id="SignalP"/>
    </source>
</evidence>
<reference evidence="3 4" key="1">
    <citation type="submission" date="2020-04" db="EMBL/GenBank/DDBJ databases">
        <title>Thalassotalea sp. M1531, isolated from the surface of marine red alga.</title>
        <authorList>
            <person name="Pang L."/>
            <person name="Lu D.-C."/>
        </authorList>
    </citation>
    <scope>NUCLEOTIDE SEQUENCE [LARGE SCALE GENOMIC DNA]</scope>
    <source>
        <strain evidence="3 4">M1531</strain>
    </source>
</reference>
<keyword evidence="1" id="KW-1133">Transmembrane helix</keyword>
<evidence type="ECO:0000313" key="3">
    <source>
        <dbReference type="EMBL" id="NMP30632.1"/>
    </source>
</evidence>
<feature type="transmembrane region" description="Helical" evidence="1">
    <location>
        <begin position="432"/>
        <end position="452"/>
    </location>
</feature>
<organism evidence="3 4">
    <name type="scientific">Thalassotalea algicola</name>
    <dbReference type="NCBI Taxonomy" id="2716224"/>
    <lineage>
        <taxon>Bacteria</taxon>
        <taxon>Pseudomonadati</taxon>
        <taxon>Pseudomonadota</taxon>
        <taxon>Gammaproteobacteria</taxon>
        <taxon>Alteromonadales</taxon>
        <taxon>Colwelliaceae</taxon>
        <taxon>Thalassotalea</taxon>
    </lineage>
</organism>
<dbReference type="InterPro" id="IPR029787">
    <property type="entry name" value="Nucleotide_cyclase"/>
</dbReference>
<keyword evidence="2" id="KW-0732">Signal</keyword>
<dbReference type="SUPFAM" id="SSF55073">
    <property type="entry name" value="Nucleotide cyclase"/>
    <property type="match status" value="1"/>
</dbReference>
<evidence type="ECO:0000313" key="4">
    <source>
        <dbReference type="Proteomes" id="UP000568664"/>
    </source>
</evidence>
<dbReference type="InterPro" id="IPR019734">
    <property type="entry name" value="TPR_rpt"/>
</dbReference>
<gene>
    <name evidence="3" type="ORF">HII17_03570</name>
</gene>
<name>A0A7Y0Q6A8_9GAMM</name>